<keyword evidence="2 9" id="KW-0808">Transferase</keyword>
<evidence type="ECO:0000256" key="7">
    <source>
        <dbReference type="ARBA" id="ARBA00022993"/>
    </source>
</evidence>
<keyword evidence="7 9" id="KW-0173">Coenzyme A biosynthesis</keyword>
<dbReference type="GO" id="GO:0005737">
    <property type="term" value="C:cytoplasm"/>
    <property type="evidence" value="ECO:0007669"/>
    <property type="project" value="UniProtKB-SubCell"/>
</dbReference>
<accession>A0A4R7J6D6</accession>
<dbReference type="GO" id="GO:0005524">
    <property type="term" value="F:ATP binding"/>
    <property type="evidence" value="ECO:0007669"/>
    <property type="project" value="UniProtKB-KW"/>
</dbReference>
<keyword evidence="12" id="KW-1185">Reference proteome</keyword>
<dbReference type="Proteomes" id="UP000295371">
    <property type="component" value="Unassembled WGS sequence"/>
</dbReference>
<evidence type="ECO:0000256" key="1">
    <source>
        <dbReference type="ARBA" id="ARBA00022490"/>
    </source>
</evidence>
<comment type="subcellular location">
    <subcellularLocation>
        <location evidence="9">Cytoplasm</location>
    </subcellularLocation>
</comment>
<evidence type="ECO:0000256" key="6">
    <source>
        <dbReference type="ARBA" id="ARBA00022842"/>
    </source>
</evidence>
<comment type="subunit">
    <text evidence="9">Homohexamer.</text>
</comment>
<keyword evidence="4 9" id="KW-0547">Nucleotide-binding</keyword>
<dbReference type="AlphaFoldDB" id="A0A4R7J6D6"/>
<feature type="binding site" evidence="9">
    <location>
        <begin position="8"/>
        <end position="9"/>
    </location>
    <ligand>
        <name>ATP</name>
        <dbReference type="ChEBI" id="CHEBI:30616"/>
    </ligand>
</feature>
<dbReference type="UniPathway" id="UPA00241">
    <property type="reaction ID" value="UER00355"/>
</dbReference>
<dbReference type="EC" id="2.7.7.3" evidence="9"/>
<keyword evidence="1 9" id="KW-0963">Cytoplasm</keyword>
<feature type="binding site" evidence="9">
    <location>
        <begin position="124"/>
        <end position="130"/>
    </location>
    <ligand>
        <name>ATP</name>
        <dbReference type="ChEBI" id="CHEBI:30616"/>
    </ligand>
</feature>
<dbReference type="RefSeq" id="WP_133753529.1">
    <property type="nucleotide sequence ID" value="NZ_CP171129.1"/>
</dbReference>
<comment type="similarity">
    <text evidence="9">Belongs to the bacterial CoaD family.</text>
</comment>
<dbReference type="EMBL" id="SOAW01000001">
    <property type="protein sequence ID" value="TDT32951.1"/>
    <property type="molecule type" value="Genomic_DNA"/>
</dbReference>
<comment type="caution">
    <text evidence="11">The sequence shown here is derived from an EMBL/GenBank/DDBJ whole genome shotgun (WGS) entry which is preliminary data.</text>
</comment>
<comment type="cofactor">
    <cofactor evidence="9">
        <name>Mg(2+)</name>
        <dbReference type="ChEBI" id="CHEBI:18420"/>
    </cofactor>
</comment>
<feature type="binding site" evidence="9">
    <location>
        <position position="89"/>
    </location>
    <ligand>
        <name>substrate</name>
    </ligand>
</feature>
<dbReference type="InterPro" id="IPR014729">
    <property type="entry name" value="Rossmann-like_a/b/a_fold"/>
</dbReference>
<feature type="binding site" evidence="9">
    <location>
        <position position="75"/>
    </location>
    <ligand>
        <name>substrate</name>
    </ligand>
</feature>
<dbReference type="CDD" id="cd02163">
    <property type="entry name" value="PPAT"/>
    <property type="match status" value="1"/>
</dbReference>
<dbReference type="GO" id="GO:0015937">
    <property type="term" value="P:coenzyme A biosynthetic process"/>
    <property type="evidence" value="ECO:0007669"/>
    <property type="project" value="UniProtKB-UniRule"/>
</dbReference>
<proteinExistence type="inferred from homology"/>
<evidence type="ECO:0000256" key="9">
    <source>
        <dbReference type="HAMAP-Rule" id="MF_00151"/>
    </source>
</evidence>
<gene>
    <name evidence="9" type="primary">coaD</name>
    <name evidence="11" type="ORF">CLV29_0542</name>
</gene>
<dbReference type="OrthoDB" id="9806661at2"/>
<feature type="binding site" evidence="9">
    <location>
        <position position="100"/>
    </location>
    <ligand>
        <name>ATP</name>
        <dbReference type="ChEBI" id="CHEBI:30616"/>
    </ligand>
</feature>
<dbReference type="InterPro" id="IPR004821">
    <property type="entry name" value="Cyt_trans-like"/>
</dbReference>
<keyword evidence="5 9" id="KW-0067">ATP-binding</keyword>
<feature type="binding site" evidence="9">
    <location>
        <position position="16"/>
    </location>
    <ligand>
        <name>ATP</name>
        <dbReference type="ChEBI" id="CHEBI:30616"/>
    </ligand>
</feature>
<dbReference type="NCBIfam" id="TIGR01510">
    <property type="entry name" value="coaD_prev_kdtB"/>
    <property type="match status" value="1"/>
</dbReference>
<dbReference type="PRINTS" id="PR01020">
    <property type="entry name" value="LPSBIOSNTHSS"/>
</dbReference>
<reference evidence="11 12" key="1">
    <citation type="submission" date="2019-03" db="EMBL/GenBank/DDBJ databases">
        <title>Genomic Encyclopedia of Archaeal and Bacterial Type Strains, Phase II (KMG-II): from individual species to whole genera.</title>
        <authorList>
            <person name="Goeker M."/>
        </authorList>
    </citation>
    <scope>NUCLEOTIDE SEQUENCE [LARGE SCALE GENOMIC DNA]</scope>
    <source>
        <strain evidence="11 12">DSM 24323</strain>
    </source>
</reference>
<feature type="binding site" evidence="9">
    <location>
        <begin position="90"/>
        <end position="92"/>
    </location>
    <ligand>
        <name>ATP</name>
        <dbReference type="ChEBI" id="CHEBI:30616"/>
    </ligand>
</feature>
<comment type="pathway">
    <text evidence="9">Cofactor biosynthesis; coenzyme A biosynthesis; CoA from (R)-pantothenate: step 4/5.</text>
</comment>
<dbReference type="InterPro" id="IPR001980">
    <property type="entry name" value="PPAT"/>
</dbReference>
<comment type="function">
    <text evidence="9">Reversibly transfers an adenylyl group from ATP to 4'-phosphopantetheine, yielding dephospho-CoA (dPCoA) and pyrophosphate.</text>
</comment>
<dbReference type="SUPFAM" id="SSF52374">
    <property type="entry name" value="Nucleotidylyl transferase"/>
    <property type="match status" value="1"/>
</dbReference>
<comment type="catalytic activity">
    <reaction evidence="8 9">
        <text>(R)-4'-phosphopantetheine + ATP + H(+) = 3'-dephospho-CoA + diphosphate</text>
        <dbReference type="Rhea" id="RHEA:19801"/>
        <dbReference type="ChEBI" id="CHEBI:15378"/>
        <dbReference type="ChEBI" id="CHEBI:30616"/>
        <dbReference type="ChEBI" id="CHEBI:33019"/>
        <dbReference type="ChEBI" id="CHEBI:57328"/>
        <dbReference type="ChEBI" id="CHEBI:61723"/>
        <dbReference type="EC" id="2.7.7.3"/>
    </reaction>
</comment>
<evidence type="ECO:0000256" key="3">
    <source>
        <dbReference type="ARBA" id="ARBA00022695"/>
    </source>
</evidence>
<feature type="domain" description="Cytidyltransferase-like" evidence="10">
    <location>
        <begin position="4"/>
        <end position="134"/>
    </location>
</feature>
<evidence type="ECO:0000259" key="10">
    <source>
        <dbReference type="Pfam" id="PF01467"/>
    </source>
</evidence>
<feature type="site" description="Transition state stabilizer" evidence="9">
    <location>
        <position position="16"/>
    </location>
</feature>
<keyword evidence="6 9" id="KW-0460">Magnesium</keyword>
<dbReference type="Gene3D" id="3.40.50.620">
    <property type="entry name" value="HUPs"/>
    <property type="match status" value="1"/>
</dbReference>
<dbReference type="PANTHER" id="PTHR21342:SF1">
    <property type="entry name" value="PHOSPHOPANTETHEINE ADENYLYLTRANSFERASE"/>
    <property type="match status" value="1"/>
</dbReference>
<keyword evidence="3 9" id="KW-0548">Nucleotidyltransferase</keyword>
<feature type="binding site" evidence="9">
    <location>
        <position position="8"/>
    </location>
    <ligand>
        <name>substrate</name>
    </ligand>
</feature>
<dbReference type="NCBIfam" id="TIGR00125">
    <property type="entry name" value="cyt_tran_rel"/>
    <property type="match status" value="1"/>
</dbReference>
<name>A0A4R7J6D6_9ACTN</name>
<dbReference type="PANTHER" id="PTHR21342">
    <property type="entry name" value="PHOSPHOPANTETHEINE ADENYLYLTRANSFERASE"/>
    <property type="match status" value="1"/>
</dbReference>
<dbReference type="HAMAP" id="MF_00151">
    <property type="entry name" value="PPAT_bact"/>
    <property type="match status" value="1"/>
</dbReference>
<evidence type="ECO:0000256" key="2">
    <source>
        <dbReference type="ARBA" id="ARBA00022679"/>
    </source>
</evidence>
<evidence type="ECO:0000256" key="4">
    <source>
        <dbReference type="ARBA" id="ARBA00022741"/>
    </source>
</evidence>
<evidence type="ECO:0000256" key="5">
    <source>
        <dbReference type="ARBA" id="ARBA00022840"/>
    </source>
</evidence>
<protein>
    <recommendedName>
        <fullName evidence="9">Phosphopantetheine adenylyltransferase</fullName>
        <ecNumber evidence="9">2.7.7.3</ecNumber>
    </recommendedName>
    <alternativeName>
        <fullName evidence="9">Dephospho-CoA pyrophosphorylase</fullName>
    </alternativeName>
    <alternativeName>
        <fullName evidence="9">Pantetheine-phosphate adenylyltransferase</fullName>
        <shortName evidence="9">PPAT</shortName>
    </alternativeName>
</protein>
<organism evidence="11 12">
    <name type="scientific">Naumannella halotolerans</name>
    <dbReference type="NCBI Taxonomy" id="993414"/>
    <lineage>
        <taxon>Bacteria</taxon>
        <taxon>Bacillati</taxon>
        <taxon>Actinomycetota</taxon>
        <taxon>Actinomycetes</taxon>
        <taxon>Propionibacteriales</taxon>
        <taxon>Propionibacteriaceae</taxon>
        <taxon>Naumannella</taxon>
    </lineage>
</organism>
<sequence length="158" mass="16894">MKAICPGSFDPFTHGHLDIVARTASMFNEVVIGVGRNSAKNGLFAPEERVEMISEALAAELPGVAVQARLMDGLLVDYCAAHGIDIAVKGVRFAADFDYELQMAQMNRKLSGLDTVLLPTSSEYGYISSTLVRDIARFGGDISAFVPATVAARIAARD</sequence>
<dbReference type="GO" id="GO:0004595">
    <property type="term" value="F:pantetheine-phosphate adenylyltransferase activity"/>
    <property type="evidence" value="ECO:0007669"/>
    <property type="project" value="UniProtKB-UniRule"/>
</dbReference>
<evidence type="ECO:0000313" key="12">
    <source>
        <dbReference type="Proteomes" id="UP000295371"/>
    </source>
</evidence>
<evidence type="ECO:0000256" key="8">
    <source>
        <dbReference type="ARBA" id="ARBA00029346"/>
    </source>
</evidence>
<dbReference type="Pfam" id="PF01467">
    <property type="entry name" value="CTP_transf_like"/>
    <property type="match status" value="1"/>
</dbReference>
<feature type="binding site" evidence="9">
    <location>
        <position position="40"/>
    </location>
    <ligand>
        <name>substrate</name>
    </ligand>
</feature>
<evidence type="ECO:0000313" key="11">
    <source>
        <dbReference type="EMBL" id="TDT32951.1"/>
    </source>
</evidence>